<comment type="function">
    <text evidence="3">Required for maturation of urease via the functional incorporation of the urease nickel metallocenter.</text>
</comment>
<reference evidence="5" key="1">
    <citation type="submission" date="2016-11" db="EMBL/GenBank/DDBJ databases">
        <authorList>
            <person name="Varghese N."/>
            <person name="Submissions S."/>
        </authorList>
    </citation>
    <scope>NUCLEOTIDE SEQUENCE [LARGE SCALE GENOMIC DNA]</scope>
    <source>
        <strain evidence="5">GAS401</strain>
    </source>
</reference>
<evidence type="ECO:0000313" key="5">
    <source>
        <dbReference type="Proteomes" id="UP000184096"/>
    </source>
</evidence>
<evidence type="ECO:0000256" key="3">
    <source>
        <dbReference type="HAMAP-Rule" id="MF_01385"/>
    </source>
</evidence>
<dbReference type="Pfam" id="PF01730">
    <property type="entry name" value="UreF"/>
    <property type="match status" value="1"/>
</dbReference>
<organism evidence="4 5">
    <name type="scientific">Bradyrhizobium erythrophlei</name>
    <dbReference type="NCBI Taxonomy" id="1437360"/>
    <lineage>
        <taxon>Bacteria</taxon>
        <taxon>Pseudomonadati</taxon>
        <taxon>Pseudomonadota</taxon>
        <taxon>Alphaproteobacteria</taxon>
        <taxon>Hyphomicrobiales</taxon>
        <taxon>Nitrobacteraceae</taxon>
        <taxon>Bradyrhizobium</taxon>
    </lineage>
</organism>
<dbReference type="GO" id="GO:0005737">
    <property type="term" value="C:cytoplasm"/>
    <property type="evidence" value="ECO:0007669"/>
    <property type="project" value="UniProtKB-SubCell"/>
</dbReference>
<evidence type="ECO:0000256" key="1">
    <source>
        <dbReference type="ARBA" id="ARBA00022988"/>
    </source>
</evidence>
<dbReference type="Proteomes" id="UP000184096">
    <property type="component" value="Chromosome I"/>
</dbReference>
<dbReference type="InterPro" id="IPR002639">
    <property type="entry name" value="UreF"/>
</dbReference>
<dbReference type="HAMAP" id="MF_01385">
    <property type="entry name" value="UreF"/>
    <property type="match status" value="1"/>
</dbReference>
<sequence>MMAMTTRMRQATRTTITPMTTLLMTTRRMIMPTIMPIIMIIRMITATTITTTSIAVTTIITAIPMLMKINKPPQKRRAVVSDAAGSSEQSAGMSESEAAALYRLMTWLSPSFPVGAFSYSSGIEWAVEAGDVTNAASLREWLAAMLTDGAGICDSIFLAYSYRAASSGDDARLAEVAELASAFMPSRERHLETTAQGRAFIEIARAAWHTAQLDRLVGACKTAIVYPVAVGLVGAAHAIPPAPTVHAFLHAVTSNWISAGARLIPLGQTDSQRLLAKLEVVVADTAKRALAASLDDLGSAIFRADLASMRHETQYTRLFRS</sequence>
<evidence type="ECO:0000313" key="4">
    <source>
        <dbReference type="EMBL" id="SHN70709.1"/>
    </source>
</evidence>
<keyword evidence="3" id="KW-0963">Cytoplasm</keyword>
<dbReference type="PANTHER" id="PTHR33620">
    <property type="entry name" value="UREASE ACCESSORY PROTEIN F"/>
    <property type="match status" value="1"/>
</dbReference>
<dbReference type="Gene3D" id="1.10.4190.10">
    <property type="entry name" value="Urease accessory protein UreF"/>
    <property type="match status" value="1"/>
</dbReference>
<comment type="subcellular location">
    <subcellularLocation>
        <location evidence="3">Cytoplasm</location>
    </subcellularLocation>
</comment>
<name>A0A1M7TIX1_9BRAD</name>
<keyword evidence="5" id="KW-1185">Reference proteome</keyword>
<proteinExistence type="inferred from homology"/>
<dbReference type="InterPro" id="IPR038277">
    <property type="entry name" value="UreF_sf"/>
</dbReference>
<dbReference type="GO" id="GO:0016151">
    <property type="term" value="F:nickel cation binding"/>
    <property type="evidence" value="ECO:0007669"/>
    <property type="project" value="UniProtKB-UniRule"/>
</dbReference>
<keyword evidence="1 3" id="KW-0996">Nickel insertion</keyword>
<keyword evidence="2 3" id="KW-0143">Chaperone</keyword>
<comment type="similarity">
    <text evidence="3">Belongs to the UreF family.</text>
</comment>
<dbReference type="PANTHER" id="PTHR33620:SF1">
    <property type="entry name" value="UREASE ACCESSORY PROTEIN F"/>
    <property type="match status" value="1"/>
</dbReference>
<protein>
    <recommendedName>
        <fullName evidence="3">Urease accessory protein UreF</fullName>
    </recommendedName>
</protein>
<dbReference type="EMBL" id="LT670849">
    <property type="protein sequence ID" value="SHN70709.1"/>
    <property type="molecule type" value="Genomic_DNA"/>
</dbReference>
<gene>
    <name evidence="3" type="primary">ureF</name>
    <name evidence="4" type="ORF">SAMN05444170_1819</name>
</gene>
<evidence type="ECO:0000256" key="2">
    <source>
        <dbReference type="ARBA" id="ARBA00023186"/>
    </source>
</evidence>
<comment type="subunit">
    <text evidence="3">UreD, UreF and UreG form a complex that acts as a GTP-hydrolysis-dependent molecular chaperone, activating the urease apoprotein by helping to assemble the nickel containing metallocenter of UreC. The UreE protein probably delivers the nickel.</text>
</comment>
<dbReference type="AlphaFoldDB" id="A0A1M7TIX1"/>
<accession>A0A1M7TIX1</accession>